<keyword evidence="4" id="KW-1185">Reference proteome</keyword>
<dbReference type="InterPro" id="IPR038186">
    <property type="entry name" value="CHAD_dom_sf"/>
</dbReference>
<dbReference type="PANTHER" id="PTHR39339">
    <property type="entry name" value="SLR1444 PROTEIN"/>
    <property type="match status" value="1"/>
</dbReference>
<evidence type="ECO:0000256" key="1">
    <source>
        <dbReference type="SAM" id="MobiDB-lite"/>
    </source>
</evidence>
<comment type="caution">
    <text evidence="3">The sequence shown here is derived from an EMBL/GenBank/DDBJ whole genome shotgun (WGS) entry which is preliminary data.</text>
</comment>
<feature type="compositionally biased region" description="Basic residues" evidence="1">
    <location>
        <begin position="322"/>
        <end position="333"/>
    </location>
</feature>
<organism evidence="3 4">
    <name type="scientific">Polaromonas aquatica</name>
    <dbReference type="NCBI Taxonomy" id="332657"/>
    <lineage>
        <taxon>Bacteria</taxon>
        <taxon>Pseudomonadati</taxon>
        <taxon>Pseudomonadota</taxon>
        <taxon>Betaproteobacteria</taxon>
        <taxon>Burkholderiales</taxon>
        <taxon>Comamonadaceae</taxon>
        <taxon>Polaromonas</taxon>
    </lineage>
</organism>
<dbReference type="Pfam" id="PF05235">
    <property type="entry name" value="CHAD"/>
    <property type="match status" value="1"/>
</dbReference>
<evidence type="ECO:0000259" key="2">
    <source>
        <dbReference type="PROSITE" id="PS51708"/>
    </source>
</evidence>
<evidence type="ECO:0000313" key="3">
    <source>
        <dbReference type="EMBL" id="MFC6284049.1"/>
    </source>
</evidence>
<reference evidence="4" key="1">
    <citation type="journal article" date="2019" name="Int. J. Syst. Evol. Microbiol.">
        <title>The Global Catalogue of Microorganisms (GCM) 10K type strain sequencing project: providing services to taxonomists for standard genome sequencing and annotation.</title>
        <authorList>
            <consortium name="The Broad Institute Genomics Platform"/>
            <consortium name="The Broad Institute Genome Sequencing Center for Infectious Disease"/>
            <person name="Wu L."/>
            <person name="Ma J."/>
        </authorList>
    </citation>
    <scope>NUCLEOTIDE SEQUENCE [LARGE SCALE GENOMIC DNA]</scope>
    <source>
        <strain evidence="4">CCUG 39402</strain>
    </source>
</reference>
<feature type="domain" description="CHAD" evidence="2">
    <location>
        <begin position="32"/>
        <end position="312"/>
    </location>
</feature>
<dbReference type="EMBL" id="JBHSRS010000084">
    <property type="protein sequence ID" value="MFC6284049.1"/>
    <property type="molecule type" value="Genomic_DNA"/>
</dbReference>
<name>A0ABW1U2H6_9BURK</name>
<evidence type="ECO:0000313" key="4">
    <source>
        <dbReference type="Proteomes" id="UP001596270"/>
    </source>
</evidence>
<feature type="region of interest" description="Disordered" evidence="1">
    <location>
        <begin position="310"/>
        <end position="333"/>
    </location>
</feature>
<dbReference type="Gene3D" id="1.40.20.10">
    <property type="entry name" value="CHAD domain"/>
    <property type="match status" value="1"/>
</dbReference>
<dbReference type="PROSITE" id="PS51708">
    <property type="entry name" value="CHAD"/>
    <property type="match status" value="1"/>
</dbReference>
<sequence length="333" mass="36976">MEVERKRRLPPANLTAVQPHPEKTQPLLLPPDADAQVAVRLAIGDTLAHWQASAAGFLEPGRAPADSIECLHQLRVTLRRLRVACGPLARAARWHGEDLKPVRTGLRNLGQQLGEARDWDVFIEETLPALSSQLHEPSLSQALKEAAGVLQRSAHLRAKAALESGDSQHLLLQLGHCLASPGGDERVSFRALLRRLDRLDHSLRKALPRLARLTPSRLHRLRIAAKKMRYITEFMASRHDPAAIAHWLAWLRHAQTVLGAHNDRKTAMAHLQVICESAGTGHGKDCRALQKALRSQSLPKLQLPPLPHAYWRGKKSRDGNKKPVHRGPARLAL</sequence>
<feature type="region of interest" description="Disordered" evidence="1">
    <location>
        <begin position="1"/>
        <end position="27"/>
    </location>
</feature>
<dbReference type="Proteomes" id="UP001596270">
    <property type="component" value="Unassembled WGS sequence"/>
</dbReference>
<accession>A0ABW1U2H6</accession>
<dbReference type="PANTHER" id="PTHR39339:SF1">
    <property type="entry name" value="CHAD DOMAIN-CONTAINING PROTEIN"/>
    <property type="match status" value="1"/>
</dbReference>
<dbReference type="RefSeq" id="WP_371439813.1">
    <property type="nucleotide sequence ID" value="NZ_JBHSRS010000084.1"/>
</dbReference>
<proteinExistence type="predicted"/>
<protein>
    <submittedName>
        <fullName evidence="3">CHAD domain-containing protein</fullName>
    </submittedName>
</protein>
<dbReference type="InterPro" id="IPR007899">
    <property type="entry name" value="CHAD_dom"/>
</dbReference>
<gene>
    <name evidence="3" type="ORF">ACFQND_22715</name>
</gene>
<dbReference type="SMART" id="SM00880">
    <property type="entry name" value="CHAD"/>
    <property type="match status" value="1"/>
</dbReference>